<proteinExistence type="predicted"/>
<protein>
    <submittedName>
        <fullName evidence="2">Nicotinic acid mononucleotide adenyltransferase</fullName>
    </submittedName>
</protein>
<feature type="chain" id="PRO_5018269288" evidence="1">
    <location>
        <begin position="20"/>
        <end position="122"/>
    </location>
</feature>
<dbReference type="SUPFAM" id="SSF82185">
    <property type="entry name" value="Histone H3 K4-specific methyltransferase SET7/9 N-terminal domain"/>
    <property type="match status" value="1"/>
</dbReference>
<dbReference type="Proteomes" id="UP000281985">
    <property type="component" value="Unassembled WGS sequence"/>
</dbReference>
<sequence length="122" mass="13739">MKKLMMILVAVIVVNVAQAQEKVKKDTYIQNGDLIEATLYHDDGTISQQGFFTAKGVITGEWVSYNRNGEKLAVAQYDKGAKVGTWFFWSDDNTLKEVQYSNSKIASVNVWKNEGERVVSNK</sequence>
<dbReference type="Gene3D" id="3.90.930.1">
    <property type="match status" value="1"/>
</dbReference>
<evidence type="ECO:0000313" key="3">
    <source>
        <dbReference type="Proteomes" id="UP000281985"/>
    </source>
</evidence>
<organism evidence="2 3">
    <name type="scientific">Dokdonia sinensis</name>
    <dbReference type="NCBI Taxonomy" id="2479847"/>
    <lineage>
        <taxon>Bacteria</taxon>
        <taxon>Pseudomonadati</taxon>
        <taxon>Bacteroidota</taxon>
        <taxon>Flavobacteriia</taxon>
        <taxon>Flavobacteriales</taxon>
        <taxon>Flavobacteriaceae</taxon>
        <taxon>Dokdonia</taxon>
    </lineage>
</organism>
<accession>A0A3M0G1Y6</accession>
<gene>
    <name evidence="2" type="ORF">EAX61_09835</name>
</gene>
<dbReference type="EMBL" id="REFV01000008">
    <property type="protein sequence ID" value="RMB58588.1"/>
    <property type="molecule type" value="Genomic_DNA"/>
</dbReference>
<evidence type="ECO:0000313" key="2">
    <source>
        <dbReference type="EMBL" id="RMB58588.1"/>
    </source>
</evidence>
<keyword evidence="1" id="KW-0732">Signal</keyword>
<dbReference type="GO" id="GO:0016740">
    <property type="term" value="F:transferase activity"/>
    <property type="evidence" value="ECO:0007669"/>
    <property type="project" value="UniProtKB-KW"/>
</dbReference>
<keyword evidence="2" id="KW-0808">Transferase</keyword>
<comment type="caution">
    <text evidence="2">The sequence shown here is derived from an EMBL/GenBank/DDBJ whole genome shotgun (WGS) entry which is preliminary data.</text>
</comment>
<keyword evidence="3" id="KW-1185">Reference proteome</keyword>
<name>A0A3M0G1Y6_9FLAO</name>
<feature type="signal peptide" evidence="1">
    <location>
        <begin position="1"/>
        <end position="19"/>
    </location>
</feature>
<dbReference type="AlphaFoldDB" id="A0A3M0G1Y6"/>
<dbReference type="RefSeq" id="WP_121917512.1">
    <property type="nucleotide sequence ID" value="NZ_REFV01000008.1"/>
</dbReference>
<evidence type="ECO:0000256" key="1">
    <source>
        <dbReference type="SAM" id="SignalP"/>
    </source>
</evidence>
<dbReference type="OrthoDB" id="1467310at2"/>
<reference evidence="2 3" key="1">
    <citation type="submission" date="2018-10" db="EMBL/GenBank/DDBJ databases">
        <title>Dokdonia luteus sp. nov., isolated from sea water.</title>
        <authorList>
            <person name="Zhou L.Y."/>
            <person name="Du Z.J."/>
        </authorList>
    </citation>
    <scope>NUCLEOTIDE SEQUENCE [LARGE SCALE GENOMIC DNA]</scope>
    <source>
        <strain evidence="2 3">SH27</strain>
    </source>
</reference>